<dbReference type="Gene3D" id="2.60.260.20">
    <property type="entry name" value="Urease metallochaperone UreE, N-terminal domain"/>
    <property type="match status" value="2"/>
</dbReference>
<dbReference type="GeneTree" id="ENSGT00940000158090"/>
<keyword evidence="5" id="KW-1185">Reference proteome</keyword>
<evidence type="ECO:0000313" key="4">
    <source>
        <dbReference type="Ensembl" id="ENSEBUP00000020942.1"/>
    </source>
</evidence>
<dbReference type="CDD" id="cd10747">
    <property type="entry name" value="DnaJ_C"/>
    <property type="match status" value="1"/>
</dbReference>
<feature type="signal peptide" evidence="2">
    <location>
        <begin position="1"/>
        <end position="23"/>
    </location>
</feature>
<dbReference type="AlphaFoldDB" id="A0A8C4QUZ3"/>
<dbReference type="GO" id="GO:0051087">
    <property type="term" value="F:protein-folding chaperone binding"/>
    <property type="evidence" value="ECO:0007669"/>
    <property type="project" value="TreeGrafter"/>
</dbReference>
<dbReference type="InterPro" id="IPR002939">
    <property type="entry name" value="DnaJ_C"/>
</dbReference>
<evidence type="ECO:0000256" key="2">
    <source>
        <dbReference type="SAM" id="SignalP"/>
    </source>
</evidence>
<evidence type="ECO:0000256" key="1">
    <source>
        <dbReference type="ARBA" id="ARBA00023186"/>
    </source>
</evidence>
<keyword evidence="2" id="KW-0732">Signal</keyword>
<evidence type="ECO:0000313" key="5">
    <source>
        <dbReference type="Proteomes" id="UP000694388"/>
    </source>
</evidence>
<protein>
    <submittedName>
        <fullName evidence="4">DnaJ heat shock protein family (Hsp40) member B13</fullName>
    </submittedName>
</protein>
<dbReference type="PANTHER" id="PTHR24078">
    <property type="entry name" value="DNAJ HOMOLOG SUBFAMILY C MEMBER"/>
    <property type="match status" value="1"/>
</dbReference>
<feature type="chain" id="PRO_5034105276" evidence="2">
    <location>
        <begin position="24"/>
        <end position="303"/>
    </location>
</feature>
<sequence>MRLRIRHSFSVISLVSVYAPTEASDLTVKDAFNAMLDHVDIIDERRSETAQTYGVSAGRWRSVYDHFGKAGLEVGFPAEDGTWSPGYRFHGDAMRVFHEFFGGDNPYDGFGGRRQGSLPVWKVCKSPPAIFHDLSLSLEELYFGATKKMKLSRRRPGTGDTAGDRGTDCSNMVPADVVFIVREKPHEIFLRKGNNLHCTMPLSLLQALVGCSIKIETLDGRKLSIAINDIVRPGYMKTILGEGMPIPGRAEEKGDLHITFNLQFPATLTTSQKQALREVLTNRHCVTANTLSQVVSQHLKPIL</sequence>
<evidence type="ECO:0000259" key="3">
    <source>
        <dbReference type="Pfam" id="PF01556"/>
    </source>
</evidence>
<dbReference type="GO" id="GO:0006457">
    <property type="term" value="P:protein folding"/>
    <property type="evidence" value="ECO:0007669"/>
    <property type="project" value="InterPro"/>
</dbReference>
<name>A0A8C4QUZ3_EPTBU</name>
<dbReference type="Ensembl" id="ENSEBUT00000021518.1">
    <property type="protein sequence ID" value="ENSEBUP00000020942.1"/>
    <property type="gene ID" value="ENSEBUG00000012936.1"/>
</dbReference>
<dbReference type="GO" id="GO:0005829">
    <property type="term" value="C:cytosol"/>
    <property type="evidence" value="ECO:0007669"/>
    <property type="project" value="TreeGrafter"/>
</dbReference>
<dbReference type="FunFam" id="2.60.260.20:FF:000006">
    <property type="entry name" value="DnaJ subfamily B member 13"/>
    <property type="match status" value="1"/>
</dbReference>
<reference evidence="4" key="1">
    <citation type="submission" date="2025-08" db="UniProtKB">
        <authorList>
            <consortium name="Ensembl"/>
        </authorList>
    </citation>
    <scope>IDENTIFICATION</scope>
</reference>
<dbReference type="InterPro" id="IPR051339">
    <property type="entry name" value="DnaJ_subfamily_B"/>
</dbReference>
<dbReference type="PANTHER" id="PTHR24078:SF519">
    <property type="entry name" value="DNAJ HOMOLOG SUBFAMILY B MEMBER 13"/>
    <property type="match status" value="1"/>
</dbReference>
<dbReference type="SUPFAM" id="SSF49493">
    <property type="entry name" value="HSP40/DnaJ peptide-binding domain"/>
    <property type="match status" value="2"/>
</dbReference>
<accession>A0A8C4QUZ3</accession>
<dbReference type="OMA" id="YQINEAY"/>
<dbReference type="Pfam" id="PF01556">
    <property type="entry name" value="DnaJ_C"/>
    <property type="match status" value="1"/>
</dbReference>
<keyword evidence="1" id="KW-0143">Chaperone</keyword>
<dbReference type="Proteomes" id="UP000694388">
    <property type="component" value="Unplaced"/>
</dbReference>
<proteinExistence type="predicted"/>
<feature type="domain" description="Chaperone DnaJ C-terminal" evidence="3">
    <location>
        <begin position="169"/>
        <end position="265"/>
    </location>
</feature>
<dbReference type="GO" id="GO:0051082">
    <property type="term" value="F:unfolded protein binding"/>
    <property type="evidence" value="ECO:0007669"/>
    <property type="project" value="InterPro"/>
</dbReference>
<dbReference type="InterPro" id="IPR008971">
    <property type="entry name" value="HSP40/DnaJ_pept-bd"/>
</dbReference>
<reference evidence="4" key="2">
    <citation type="submission" date="2025-09" db="UniProtKB">
        <authorList>
            <consortium name="Ensembl"/>
        </authorList>
    </citation>
    <scope>IDENTIFICATION</scope>
</reference>
<organism evidence="4 5">
    <name type="scientific">Eptatretus burgeri</name>
    <name type="common">Inshore hagfish</name>
    <dbReference type="NCBI Taxonomy" id="7764"/>
    <lineage>
        <taxon>Eukaryota</taxon>
        <taxon>Metazoa</taxon>
        <taxon>Chordata</taxon>
        <taxon>Craniata</taxon>
        <taxon>Vertebrata</taxon>
        <taxon>Cyclostomata</taxon>
        <taxon>Myxini</taxon>
        <taxon>Myxiniformes</taxon>
        <taxon>Myxinidae</taxon>
        <taxon>Eptatretinae</taxon>
        <taxon>Eptatretus</taxon>
    </lineage>
</organism>